<keyword evidence="5" id="KW-0503">Monooxygenase</keyword>
<reference evidence="7 8" key="1">
    <citation type="submission" date="2023-01" db="EMBL/GenBank/DDBJ databases">
        <title>Analysis of 21 Apiospora genomes using comparative genomics revels a genus with tremendous synthesis potential of carbohydrate active enzymes and secondary metabolites.</title>
        <authorList>
            <person name="Sorensen T."/>
        </authorList>
    </citation>
    <scope>NUCLEOTIDE SEQUENCE [LARGE SCALE GENOMIC DNA]</scope>
    <source>
        <strain evidence="7 8">CBS 33761</strain>
    </source>
</reference>
<comment type="similarity">
    <text evidence="2">Belongs to the cytochrome P450 family.</text>
</comment>
<organism evidence="7 8">
    <name type="scientific">Apiospora rasikravindrae</name>
    <dbReference type="NCBI Taxonomy" id="990691"/>
    <lineage>
        <taxon>Eukaryota</taxon>
        <taxon>Fungi</taxon>
        <taxon>Dikarya</taxon>
        <taxon>Ascomycota</taxon>
        <taxon>Pezizomycotina</taxon>
        <taxon>Sordariomycetes</taxon>
        <taxon>Xylariomycetidae</taxon>
        <taxon>Amphisphaeriales</taxon>
        <taxon>Apiosporaceae</taxon>
        <taxon>Apiospora</taxon>
    </lineage>
</organism>
<accession>A0ABR1TYW7</accession>
<protein>
    <submittedName>
        <fullName evidence="7">Cytochrome P450 oxidoreductase</fullName>
    </submittedName>
</protein>
<evidence type="ECO:0000313" key="8">
    <source>
        <dbReference type="Proteomes" id="UP001444661"/>
    </source>
</evidence>
<keyword evidence="8" id="KW-1185">Reference proteome</keyword>
<feature type="transmembrane region" description="Helical" evidence="6">
    <location>
        <begin position="6"/>
        <end position="24"/>
    </location>
</feature>
<name>A0ABR1TYW7_9PEZI</name>
<evidence type="ECO:0000256" key="4">
    <source>
        <dbReference type="ARBA" id="ARBA00023004"/>
    </source>
</evidence>
<keyword evidence="6" id="KW-0472">Membrane</keyword>
<evidence type="ECO:0000256" key="1">
    <source>
        <dbReference type="ARBA" id="ARBA00001971"/>
    </source>
</evidence>
<dbReference type="PRINTS" id="PR00465">
    <property type="entry name" value="EP450IV"/>
</dbReference>
<comment type="cofactor">
    <cofactor evidence="1">
        <name>heme</name>
        <dbReference type="ChEBI" id="CHEBI:30413"/>
    </cofactor>
</comment>
<keyword evidence="5" id="KW-0560">Oxidoreductase</keyword>
<dbReference type="InterPro" id="IPR053007">
    <property type="entry name" value="CYP450_monoxygenase_sec-met"/>
</dbReference>
<dbReference type="InterPro" id="IPR036396">
    <property type="entry name" value="Cyt_P450_sf"/>
</dbReference>
<dbReference type="InterPro" id="IPR001128">
    <property type="entry name" value="Cyt_P450"/>
</dbReference>
<keyword evidence="4" id="KW-0408">Iron</keyword>
<evidence type="ECO:0000256" key="6">
    <source>
        <dbReference type="SAM" id="Phobius"/>
    </source>
</evidence>
<comment type="caution">
    <text evidence="7">The sequence shown here is derived from an EMBL/GenBank/DDBJ whole genome shotgun (WGS) entry which is preliminary data.</text>
</comment>
<keyword evidence="3" id="KW-0479">Metal-binding</keyword>
<keyword evidence="6" id="KW-0812">Transmembrane</keyword>
<dbReference type="Gene3D" id="1.10.630.10">
    <property type="entry name" value="Cytochrome P450"/>
    <property type="match status" value="1"/>
</dbReference>
<dbReference type="InterPro" id="IPR002403">
    <property type="entry name" value="Cyt_P450_E_grp-IV"/>
</dbReference>
<dbReference type="Pfam" id="PF00067">
    <property type="entry name" value="p450"/>
    <property type="match status" value="1"/>
</dbReference>
<dbReference type="Proteomes" id="UP001444661">
    <property type="component" value="Unassembled WGS sequence"/>
</dbReference>
<gene>
    <name evidence="7" type="ORF">PG993_003158</name>
</gene>
<dbReference type="EMBL" id="JAQQWK010000002">
    <property type="protein sequence ID" value="KAK8051773.1"/>
    <property type="molecule type" value="Genomic_DNA"/>
</dbReference>
<keyword evidence="6" id="KW-1133">Transmembrane helix</keyword>
<proteinExistence type="inferred from homology"/>
<dbReference type="CDD" id="cd11040">
    <property type="entry name" value="CYP7_CYP8-like"/>
    <property type="match status" value="1"/>
</dbReference>
<evidence type="ECO:0000256" key="5">
    <source>
        <dbReference type="ARBA" id="ARBA00023033"/>
    </source>
</evidence>
<evidence type="ECO:0000256" key="3">
    <source>
        <dbReference type="ARBA" id="ARBA00022723"/>
    </source>
</evidence>
<sequence length="473" mass="52125">MASTVAIIAGAIIAIIYVSLRFLLYCTQDAREPPAIETDQYRLPIYTLRLPFQRIYVVNSTGLIPELQKQWRSVSFAAIAAAAGSVVGMSKDALRIMHQDLTSEHGFSVSWPHFIAPSMAPGKELDAITRRSVEVLSAEMESMRTQGGPVRTGLWAWSRQIMEAATTEAVWGPQNPYRDAGIAKAWRHASSSPPPCSNTCGTVATKLPREWSASVMSITMAYLVWVRTTLRAGELGNAFAVLSNTAPCAWWVLYHIFSDAQLLDEIRHELSAAVYEDENHVWHVDMARLLAACPLLLGTFQETMRYHAVNPGPRVILKDVVLNDGTLLKKGSILMIPTTVQHTDTTAWGDDADQFDHLRFSRTAGANGRKKPNRIAFRPFGGGQFLCPGRHFASNEILAVTALAVLQFEVVPVGGKWVEPTVENSPPQSAFPLPDEDIQVEFRPRDPKKAWDVTFSGVDQPMGIVSEDAVADS</sequence>
<dbReference type="PANTHER" id="PTHR47582:SF1">
    <property type="entry name" value="P450, PUTATIVE (EUROFUNG)-RELATED"/>
    <property type="match status" value="1"/>
</dbReference>
<dbReference type="PANTHER" id="PTHR47582">
    <property type="entry name" value="P450, PUTATIVE (EUROFUNG)-RELATED"/>
    <property type="match status" value="1"/>
</dbReference>
<evidence type="ECO:0000313" key="7">
    <source>
        <dbReference type="EMBL" id="KAK8051773.1"/>
    </source>
</evidence>
<evidence type="ECO:0000256" key="2">
    <source>
        <dbReference type="ARBA" id="ARBA00010617"/>
    </source>
</evidence>
<dbReference type="SUPFAM" id="SSF48264">
    <property type="entry name" value="Cytochrome P450"/>
    <property type="match status" value="1"/>
</dbReference>